<dbReference type="InterPro" id="IPR007816">
    <property type="entry name" value="ResB-like_domain"/>
</dbReference>
<feature type="transmembrane region" description="Helical" evidence="6">
    <location>
        <begin position="915"/>
        <end position="934"/>
    </location>
</feature>
<evidence type="ECO:0000313" key="10">
    <source>
        <dbReference type="Proteomes" id="UP000243887"/>
    </source>
</evidence>
<keyword evidence="5 6" id="KW-0472">Membrane</keyword>
<feature type="transmembrane region" description="Helical" evidence="6">
    <location>
        <begin position="775"/>
        <end position="797"/>
    </location>
</feature>
<keyword evidence="3" id="KW-0201">Cytochrome c-type biogenesis</keyword>
<dbReference type="EMBL" id="FORU01000001">
    <property type="protein sequence ID" value="SFI75029.1"/>
    <property type="molecule type" value="Genomic_DNA"/>
</dbReference>
<evidence type="ECO:0000256" key="5">
    <source>
        <dbReference type="ARBA" id="ARBA00023136"/>
    </source>
</evidence>
<comment type="subcellular location">
    <subcellularLocation>
        <location evidence="1">Membrane</location>
        <topology evidence="1">Multi-pass membrane protein</topology>
    </subcellularLocation>
</comment>
<dbReference type="Proteomes" id="UP000243887">
    <property type="component" value="Unassembled WGS sequence"/>
</dbReference>
<dbReference type="PANTHER" id="PTHR30071:SF1">
    <property type="entry name" value="CYTOCHROME B_B6 PROTEIN-RELATED"/>
    <property type="match status" value="1"/>
</dbReference>
<feature type="transmembrane region" description="Helical" evidence="6">
    <location>
        <begin position="1019"/>
        <end position="1037"/>
    </location>
</feature>
<feature type="transmembrane region" description="Helical" evidence="6">
    <location>
        <begin position="979"/>
        <end position="999"/>
    </location>
</feature>
<dbReference type="STRING" id="1150112.SAMN04487893_10145"/>
<dbReference type="InterPro" id="IPR045062">
    <property type="entry name" value="Cyt_c_biogenesis_CcsA/CcmC"/>
</dbReference>
<feature type="transmembrane region" description="Helical" evidence="6">
    <location>
        <begin position="867"/>
        <end position="894"/>
    </location>
</feature>
<feature type="transmembrane region" description="Helical" evidence="6">
    <location>
        <begin position="78"/>
        <end position="99"/>
    </location>
</feature>
<feature type="transmembrane region" description="Helical" evidence="6">
    <location>
        <begin position="809"/>
        <end position="824"/>
    </location>
</feature>
<sequence length="1045" mass="119321">MDKKIIAFFSSSRLMAVLFIVYAAALAIGTFIEDRYNTDTARILIYNAKWFEAIMFFFVLNFIGNIKKYSLHKKEKWATLLLHLSFILIMIGAFTTRYISFEGMMPIREGESSSHIFSDRTYLTVMADGEYEGEMRRRTFESSKLMSAATDNHFKMKKEFNGIPFEVEYKEFIMGATEAVVEDPNGVYFLKLVESSDGERHEHHLEEGKVSNIHNILYAFNKPTEGAINIYKEGDNFKIETPFDGSYMVMATQSTGNVIKDSLQSLNFRALYNLGVTQFVLPELPSKGRIDIVSNGDYKDKMTEDALVVTVRSQGKEEELILKGKAGRMGTPQSITIGGLDFTLMFGSKVYETPFQVRLNKFIAEKYPGTEKSYAAFESQVTVLDPDGDFDARIYMNNVLDHKGYRFFQAQFDEDEKGTILSVNHDFWGTWITYIGYTFLYIGMLAILFDRNTRFEDLRRKLNKIKEKKASMLTALLLFFSLGTFAQHNQHNMPTVQQVDSLIQLSKITPEHASRFGELVIQDGVGRMKPINTFSSELLRKVYKSDHYKDLNSDQAFLSMAQFPNLWYQVPIILLKRGNDSLRSTIGLPKDASYAAVVDFFDEKGNYKIGPVLDDANHAAIKNQFQKDFIDVDSKVNLMLSALSGRILTIFPIPNHENDKWVSYAELNEAGITGIDSTYTKNILPLYMTSLLKGIESKDFKSADEFLESIHGYQKKYGSDVMPSENRVKSEILYNKYNIFKTLYSYYMLIALVMFVSVIIQILKPAKWIHKVIKVCSALVVTLFIIHTLGLAVRWYVSGHAPWSDAYESVIYVAWATTLFGLYFGRKSFLTIASTAFVCGMILWGAHQNWMDPSIANLQPVLNSYWLIIHVAVIVASYGPFTLGMILGVVALILMLFTNDKNRKIMDLNIKEITYINEMALTVGLVLLTIGNFLGGQWANESWGRYWGWDPKETWALVSIMVYAFVIHARFVPAFRGTWVYNLMSIIAFYAIMMTYFGVNFYLTGLHSYAQGDKVVTPSVIYYSVAFVIILGTLSYFKYKKYLKK</sequence>
<dbReference type="InterPro" id="IPR002541">
    <property type="entry name" value="Cyt_c_assembly"/>
</dbReference>
<name>A0A1I3KR94_9FLAO</name>
<dbReference type="RefSeq" id="WP_090677383.1">
    <property type="nucleotide sequence ID" value="NZ_FORU01000001.1"/>
</dbReference>
<evidence type="ECO:0000256" key="3">
    <source>
        <dbReference type="ARBA" id="ARBA00022748"/>
    </source>
</evidence>
<dbReference type="OrthoDB" id="9814290at2"/>
<keyword evidence="4 6" id="KW-1133">Transmembrane helix</keyword>
<dbReference type="GO" id="GO:0020037">
    <property type="term" value="F:heme binding"/>
    <property type="evidence" value="ECO:0007669"/>
    <property type="project" value="InterPro"/>
</dbReference>
<feature type="transmembrane region" description="Helical" evidence="6">
    <location>
        <begin position="470"/>
        <end position="488"/>
    </location>
</feature>
<evidence type="ECO:0000256" key="4">
    <source>
        <dbReference type="ARBA" id="ARBA00022989"/>
    </source>
</evidence>
<feature type="transmembrane region" description="Helical" evidence="6">
    <location>
        <begin position="954"/>
        <end position="972"/>
    </location>
</feature>
<accession>A0A1I3KR94</accession>
<protein>
    <submittedName>
        <fullName evidence="9">Cytochrome c-type biogenesis protein CcsB</fullName>
    </submittedName>
</protein>
<feature type="domain" description="Cytochrome c assembly protein" evidence="7">
    <location>
        <begin position="803"/>
        <end position="1007"/>
    </location>
</feature>
<feature type="transmembrane region" description="Helical" evidence="6">
    <location>
        <begin position="12"/>
        <end position="32"/>
    </location>
</feature>
<evidence type="ECO:0000256" key="1">
    <source>
        <dbReference type="ARBA" id="ARBA00004141"/>
    </source>
</evidence>
<organism evidence="9 10">
    <name type="scientific">Myroides guanonis</name>
    <dbReference type="NCBI Taxonomy" id="1150112"/>
    <lineage>
        <taxon>Bacteria</taxon>
        <taxon>Pseudomonadati</taxon>
        <taxon>Bacteroidota</taxon>
        <taxon>Flavobacteriia</taxon>
        <taxon>Flavobacteriales</taxon>
        <taxon>Flavobacteriaceae</taxon>
        <taxon>Myroides</taxon>
    </lineage>
</organism>
<keyword evidence="10" id="KW-1185">Reference proteome</keyword>
<dbReference type="Pfam" id="PF05140">
    <property type="entry name" value="ResB"/>
    <property type="match status" value="1"/>
</dbReference>
<dbReference type="Pfam" id="PF01578">
    <property type="entry name" value="Cytochrom_C_asm"/>
    <property type="match status" value="1"/>
</dbReference>
<evidence type="ECO:0000256" key="2">
    <source>
        <dbReference type="ARBA" id="ARBA00022692"/>
    </source>
</evidence>
<feature type="transmembrane region" description="Helical" evidence="6">
    <location>
        <begin position="744"/>
        <end position="763"/>
    </location>
</feature>
<evidence type="ECO:0000259" key="8">
    <source>
        <dbReference type="Pfam" id="PF05140"/>
    </source>
</evidence>
<dbReference type="GO" id="GO:0005886">
    <property type="term" value="C:plasma membrane"/>
    <property type="evidence" value="ECO:0007669"/>
    <property type="project" value="TreeGrafter"/>
</dbReference>
<evidence type="ECO:0000313" key="9">
    <source>
        <dbReference type="EMBL" id="SFI75029.1"/>
    </source>
</evidence>
<evidence type="ECO:0000256" key="6">
    <source>
        <dbReference type="SAM" id="Phobius"/>
    </source>
</evidence>
<keyword evidence="2 6" id="KW-0812">Transmembrane</keyword>
<dbReference type="GO" id="GO:0017004">
    <property type="term" value="P:cytochrome complex assembly"/>
    <property type="evidence" value="ECO:0007669"/>
    <property type="project" value="UniProtKB-KW"/>
</dbReference>
<evidence type="ECO:0000259" key="7">
    <source>
        <dbReference type="Pfam" id="PF01578"/>
    </source>
</evidence>
<dbReference type="PANTHER" id="PTHR30071">
    <property type="entry name" value="HEME EXPORTER PROTEIN C"/>
    <property type="match status" value="1"/>
</dbReference>
<feature type="transmembrane region" description="Helical" evidence="6">
    <location>
        <begin position="428"/>
        <end position="449"/>
    </location>
</feature>
<feature type="domain" description="ResB-like" evidence="8">
    <location>
        <begin position="346"/>
        <end position="419"/>
    </location>
</feature>
<dbReference type="AlphaFoldDB" id="A0A1I3KR94"/>
<feature type="transmembrane region" description="Helical" evidence="6">
    <location>
        <begin position="44"/>
        <end position="66"/>
    </location>
</feature>
<reference evidence="10" key="1">
    <citation type="submission" date="2016-10" db="EMBL/GenBank/DDBJ databases">
        <authorList>
            <person name="Varghese N."/>
            <person name="Submissions S."/>
        </authorList>
    </citation>
    <scope>NUCLEOTIDE SEQUENCE [LARGE SCALE GENOMIC DNA]</scope>
    <source>
        <strain evidence="10">DSM 26542</strain>
    </source>
</reference>
<gene>
    <name evidence="9" type="ORF">SAMN04487893_10145</name>
</gene>
<proteinExistence type="predicted"/>
<feature type="transmembrane region" description="Helical" evidence="6">
    <location>
        <begin position="829"/>
        <end position="847"/>
    </location>
</feature>